<dbReference type="PANTHER" id="PTHR43774:SF1">
    <property type="entry name" value="PEPTIDE METHIONINE SULFOXIDE REDUCTASE MSRA 2"/>
    <property type="match status" value="1"/>
</dbReference>
<dbReference type="Proteomes" id="UP000324065">
    <property type="component" value="Unassembled WGS sequence"/>
</dbReference>
<dbReference type="AlphaFoldDB" id="A0A5M6IEZ7"/>
<name>A0A5M6IEZ7_9PROT</name>
<comment type="catalytic activity">
    <reaction evidence="3 4">
        <text>[thioredoxin]-disulfide + L-methionine + H2O = L-methionine (S)-S-oxide + [thioredoxin]-dithiol</text>
        <dbReference type="Rhea" id="RHEA:19993"/>
        <dbReference type="Rhea" id="RHEA-COMP:10698"/>
        <dbReference type="Rhea" id="RHEA-COMP:10700"/>
        <dbReference type="ChEBI" id="CHEBI:15377"/>
        <dbReference type="ChEBI" id="CHEBI:29950"/>
        <dbReference type="ChEBI" id="CHEBI:50058"/>
        <dbReference type="ChEBI" id="CHEBI:57844"/>
        <dbReference type="ChEBI" id="CHEBI:58772"/>
        <dbReference type="EC" id="1.8.4.11"/>
    </reaction>
</comment>
<dbReference type="InterPro" id="IPR002569">
    <property type="entry name" value="Met_Sox_Rdtase_MsrA_dom"/>
</dbReference>
<organism evidence="6 7">
    <name type="scientific">Roseospira marina</name>
    <dbReference type="NCBI Taxonomy" id="140057"/>
    <lineage>
        <taxon>Bacteria</taxon>
        <taxon>Pseudomonadati</taxon>
        <taxon>Pseudomonadota</taxon>
        <taxon>Alphaproteobacteria</taxon>
        <taxon>Rhodospirillales</taxon>
        <taxon>Rhodospirillaceae</taxon>
        <taxon>Roseospira</taxon>
    </lineage>
</organism>
<dbReference type="EMBL" id="VWPJ01000004">
    <property type="protein sequence ID" value="KAA5606517.1"/>
    <property type="molecule type" value="Genomic_DNA"/>
</dbReference>
<evidence type="ECO:0000313" key="7">
    <source>
        <dbReference type="Proteomes" id="UP000324065"/>
    </source>
</evidence>
<dbReference type="EC" id="1.8.4.11" evidence="4"/>
<sequence>MSTRVATFGAGCFWGVELAFRNTDGVIGTTVGYAGGHVDDPTYKMVCSGTTGHAEVVRVEYDPAVVPYESLLVVFWDCHDPTQVDRQGPDIGTQYRSVIFTHDSAQAAAAEASRATLAASGRFRRPIATRIEPAGPFWAAEDYHQQYLEKRGYQACGASLRA</sequence>
<accession>A0A5M6IEZ7</accession>
<dbReference type="GO" id="GO:0033744">
    <property type="term" value="F:L-methionine:thioredoxin-disulfide S-oxidoreductase activity"/>
    <property type="evidence" value="ECO:0007669"/>
    <property type="project" value="RHEA"/>
</dbReference>
<keyword evidence="1 4" id="KW-0560">Oxidoreductase</keyword>
<dbReference type="NCBIfam" id="TIGR00401">
    <property type="entry name" value="msrA"/>
    <property type="match status" value="1"/>
</dbReference>
<comment type="catalytic activity">
    <reaction evidence="2 4">
        <text>L-methionyl-[protein] + [thioredoxin]-disulfide + H2O = L-methionyl-(S)-S-oxide-[protein] + [thioredoxin]-dithiol</text>
        <dbReference type="Rhea" id="RHEA:14217"/>
        <dbReference type="Rhea" id="RHEA-COMP:10698"/>
        <dbReference type="Rhea" id="RHEA-COMP:10700"/>
        <dbReference type="Rhea" id="RHEA-COMP:12313"/>
        <dbReference type="Rhea" id="RHEA-COMP:12315"/>
        <dbReference type="ChEBI" id="CHEBI:15377"/>
        <dbReference type="ChEBI" id="CHEBI:16044"/>
        <dbReference type="ChEBI" id="CHEBI:29950"/>
        <dbReference type="ChEBI" id="CHEBI:44120"/>
        <dbReference type="ChEBI" id="CHEBI:50058"/>
        <dbReference type="EC" id="1.8.4.11"/>
    </reaction>
</comment>
<evidence type="ECO:0000256" key="4">
    <source>
        <dbReference type="HAMAP-Rule" id="MF_01401"/>
    </source>
</evidence>
<dbReference type="HAMAP" id="MF_01401">
    <property type="entry name" value="MsrA"/>
    <property type="match status" value="1"/>
</dbReference>
<reference evidence="6 7" key="1">
    <citation type="submission" date="2019-09" db="EMBL/GenBank/DDBJ databases">
        <title>Genome sequence of Roseospira marina, one of the more divergent members of the non-sulfur purple photosynthetic bacterial family, the Rhodospirillaceae.</title>
        <authorList>
            <person name="Meyer T."/>
            <person name="Kyndt J."/>
        </authorList>
    </citation>
    <scope>NUCLEOTIDE SEQUENCE [LARGE SCALE GENOMIC DNA]</scope>
    <source>
        <strain evidence="6 7">DSM 15113</strain>
    </source>
</reference>
<dbReference type="SUPFAM" id="SSF55068">
    <property type="entry name" value="Peptide methionine sulfoxide reductase"/>
    <property type="match status" value="1"/>
</dbReference>
<feature type="domain" description="Peptide methionine sulphoxide reductase MsrA" evidence="5">
    <location>
        <begin position="6"/>
        <end position="156"/>
    </location>
</feature>
<evidence type="ECO:0000313" key="6">
    <source>
        <dbReference type="EMBL" id="KAA5606517.1"/>
    </source>
</evidence>
<dbReference type="InterPro" id="IPR036509">
    <property type="entry name" value="Met_Sox_Rdtase_MsrA_sf"/>
</dbReference>
<comment type="similarity">
    <text evidence="4">Belongs to the MsrA Met sulfoxide reductase family.</text>
</comment>
<feature type="active site" evidence="4">
    <location>
        <position position="12"/>
    </location>
</feature>
<dbReference type="OrthoDB" id="4174719at2"/>
<dbReference type="Gene3D" id="3.30.1060.10">
    <property type="entry name" value="Peptide methionine sulphoxide reductase MsrA"/>
    <property type="match status" value="1"/>
</dbReference>
<dbReference type="PANTHER" id="PTHR43774">
    <property type="entry name" value="PEPTIDE METHIONINE SULFOXIDE REDUCTASE"/>
    <property type="match status" value="1"/>
</dbReference>
<dbReference type="Pfam" id="PF01625">
    <property type="entry name" value="PMSR"/>
    <property type="match status" value="1"/>
</dbReference>
<comment type="caution">
    <text evidence="6">The sequence shown here is derived from an EMBL/GenBank/DDBJ whole genome shotgun (WGS) entry which is preliminary data.</text>
</comment>
<protein>
    <recommendedName>
        <fullName evidence="4">Peptide methionine sulfoxide reductase MsrA</fullName>
        <shortName evidence="4">Protein-methionine-S-oxide reductase</shortName>
        <ecNumber evidence="4">1.8.4.11</ecNumber>
    </recommendedName>
    <alternativeName>
        <fullName evidence="4">Peptide-methionine (S)-S-oxide reductase</fullName>
        <shortName evidence="4">Peptide Met(O) reductase</shortName>
    </alternativeName>
</protein>
<evidence type="ECO:0000256" key="2">
    <source>
        <dbReference type="ARBA" id="ARBA00047806"/>
    </source>
</evidence>
<dbReference type="GO" id="GO:0008113">
    <property type="term" value="F:peptide-methionine (S)-S-oxide reductase activity"/>
    <property type="evidence" value="ECO:0007669"/>
    <property type="project" value="UniProtKB-UniRule"/>
</dbReference>
<evidence type="ECO:0000259" key="5">
    <source>
        <dbReference type="Pfam" id="PF01625"/>
    </source>
</evidence>
<comment type="function">
    <text evidence="4">Has an important function as a repair enzyme for proteins that have been inactivated by oxidation. Catalyzes the reversible oxidation-reduction of methionine sulfoxide in proteins to methionine.</text>
</comment>
<evidence type="ECO:0000256" key="3">
    <source>
        <dbReference type="ARBA" id="ARBA00048782"/>
    </source>
</evidence>
<gene>
    <name evidence="4 6" type="primary">msrA</name>
    <name evidence="6" type="ORF">F1188_06550</name>
</gene>
<evidence type="ECO:0000256" key="1">
    <source>
        <dbReference type="ARBA" id="ARBA00023002"/>
    </source>
</evidence>
<keyword evidence="7" id="KW-1185">Reference proteome</keyword>
<proteinExistence type="inferred from homology"/>